<gene>
    <name evidence="2" type="ORF">ATO3_20720</name>
</gene>
<sequence>MALAACSQPGIAPSGTDGVYAPGVNLRKPAVDGLVVGNRLVDAGHYELALEAYTRAALDDGMSPEILLGVGTANLGLGRLGQAESQLRRATEARPDWPDAWNNLGVLLMERGEWSEAEGVFRKAYALDNGESDSIRDNLRLALAKNEFPDTVGDQSDDYALVRRGGVVLLTQTP</sequence>
<proteinExistence type="predicted"/>
<evidence type="ECO:0000313" key="2">
    <source>
        <dbReference type="EMBL" id="OWU70453.1"/>
    </source>
</evidence>
<evidence type="ECO:0000256" key="1">
    <source>
        <dbReference type="PROSITE-ProRule" id="PRU00339"/>
    </source>
</evidence>
<dbReference type="SMART" id="SM00028">
    <property type="entry name" value="TPR"/>
    <property type="match status" value="2"/>
</dbReference>
<comment type="caution">
    <text evidence="2">The sequence shown here is derived from an EMBL/GenBank/DDBJ whole genome shotgun (WGS) entry which is preliminary data.</text>
</comment>
<dbReference type="SUPFAM" id="SSF48452">
    <property type="entry name" value="TPR-like"/>
    <property type="match status" value="1"/>
</dbReference>
<dbReference type="PROSITE" id="PS50005">
    <property type="entry name" value="TPR"/>
    <property type="match status" value="1"/>
</dbReference>
<dbReference type="InterPro" id="IPR019734">
    <property type="entry name" value="TPR_rpt"/>
</dbReference>
<evidence type="ECO:0000313" key="3">
    <source>
        <dbReference type="Proteomes" id="UP000215377"/>
    </source>
</evidence>
<dbReference type="Pfam" id="PF13432">
    <property type="entry name" value="TPR_16"/>
    <property type="match status" value="1"/>
</dbReference>
<organism evidence="2 3">
    <name type="scientific">Marinibacterium profundimaris</name>
    <dbReference type="NCBI Taxonomy" id="1679460"/>
    <lineage>
        <taxon>Bacteria</taxon>
        <taxon>Pseudomonadati</taxon>
        <taxon>Pseudomonadota</taxon>
        <taxon>Alphaproteobacteria</taxon>
        <taxon>Rhodobacterales</taxon>
        <taxon>Paracoccaceae</taxon>
        <taxon>Marinibacterium</taxon>
    </lineage>
</organism>
<keyword evidence="3" id="KW-1185">Reference proteome</keyword>
<dbReference type="Proteomes" id="UP000215377">
    <property type="component" value="Unassembled WGS sequence"/>
</dbReference>
<keyword evidence="1" id="KW-0802">TPR repeat</keyword>
<name>A0A225NHJ5_9RHOB</name>
<reference evidence="2 3" key="1">
    <citation type="submission" date="2013-04" db="EMBL/GenBank/DDBJ databases">
        <title>Oceanicola sp. 22II1-22F33 Genome Sequencing.</title>
        <authorList>
            <person name="Lai Q."/>
            <person name="Li G."/>
            <person name="Shao Z."/>
        </authorList>
    </citation>
    <scope>NUCLEOTIDE SEQUENCE [LARGE SCALE GENOMIC DNA]</scope>
    <source>
        <strain evidence="2 3">22II1-22F33</strain>
    </source>
</reference>
<accession>A0A225NHJ5</accession>
<protein>
    <submittedName>
        <fullName evidence="2">Uncharacterized protein</fullName>
    </submittedName>
</protein>
<dbReference type="OrthoDB" id="495305at2"/>
<dbReference type="Gene3D" id="1.25.40.10">
    <property type="entry name" value="Tetratricopeptide repeat domain"/>
    <property type="match status" value="1"/>
</dbReference>
<dbReference type="InterPro" id="IPR011990">
    <property type="entry name" value="TPR-like_helical_dom_sf"/>
</dbReference>
<feature type="repeat" description="TPR" evidence="1">
    <location>
        <begin position="98"/>
        <end position="131"/>
    </location>
</feature>
<dbReference type="EMBL" id="AQQR01000012">
    <property type="protein sequence ID" value="OWU70453.1"/>
    <property type="molecule type" value="Genomic_DNA"/>
</dbReference>
<dbReference type="AlphaFoldDB" id="A0A225NHJ5"/>